<name>A0ABD2X584_9HYME</name>
<gene>
    <name evidence="1" type="ORF">TKK_006352</name>
</gene>
<reference evidence="1 2" key="1">
    <citation type="journal article" date="2024" name="bioRxiv">
        <title>A reference genome for Trichogramma kaykai: A tiny desert-dwelling parasitoid wasp with competing sex-ratio distorters.</title>
        <authorList>
            <person name="Culotta J."/>
            <person name="Lindsey A.R."/>
        </authorList>
    </citation>
    <scope>NUCLEOTIDE SEQUENCE [LARGE SCALE GENOMIC DNA]</scope>
    <source>
        <strain evidence="1 2">KSX58</strain>
    </source>
</reference>
<dbReference type="Proteomes" id="UP001627154">
    <property type="component" value="Unassembled WGS sequence"/>
</dbReference>
<sequence>MRDMNFNGVYNCDIRVKEEPNDDYEIIGNAHDANTIESTRSCRENSIHGPDDVEVEFECRDEKPNINLLLIKKIEDDYPDYLQLMKNSCDYQTQKKIKEEIVDEVKEELNFDGELSDTFDANEKTLTHKSICETRTDKIDNEFNDTWVNAGDNNNYNSVDLYKVCNFETSPFDKSSVNHMNEVMALQQNLDEKILNPLAYLPPRTCIFMSCSYAPVLSYCTVVLASDRRASASRSVHPELP</sequence>
<evidence type="ECO:0000313" key="1">
    <source>
        <dbReference type="EMBL" id="KAL3400501.1"/>
    </source>
</evidence>
<accession>A0ABD2X584</accession>
<comment type="caution">
    <text evidence="1">The sequence shown here is derived from an EMBL/GenBank/DDBJ whole genome shotgun (WGS) entry which is preliminary data.</text>
</comment>
<evidence type="ECO:0000313" key="2">
    <source>
        <dbReference type="Proteomes" id="UP001627154"/>
    </source>
</evidence>
<protein>
    <submittedName>
        <fullName evidence="1">Uncharacterized protein</fullName>
    </submittedName>
</protein>
<dbReference type="EMBL" id="JBJJXI010000051">
    <property type="protein sequence ID" value="KAL3400501.1"/>
    <property type="molecule type" value="Genomic_DNA"/>
</dbReference>
<proteinExistence type="predicted"/>
<dbReference type="AlphaFoldDB" id="A0ABD2X584"/>
<organism evidence="1 2">
    <name type="scientific">Trichogramma kaykai</name>
    <dbReference type="NCBI Taxonomy" id="54128"/>
    <lineage>
        <taxon>Eukaryota</taxon>
        <taxon>Metazoa</taxon>
        <taxon>Ecdysozoa</taxon>
        <taxon>Arthropoda</taxon>
        <taxon>Hexapoda</taxon>
        <taxon>Insecta</taxon>
        <taxon>Pterygota</taxon>
        <taxon>Neoptera</taxon>
        <taxon>Endopterygota</taxon>
        <taxon>Hymenoptera</taxon>
        <taxon>Apocrita</taxon>
        <taxon>Proctotrupomorpha</taxon>
        <taxon>Chalcidoidea</taxon>
        <taxon>Trichogrammatidae</taxon>
        <taxon>Trichogramma</taxon>
    </lineage>
</organism>
<keyword evidence="2" id="KW-1185">Reference proteome</keyword>